<evidence type="ECO:0000313" key="2">
    <source>
        <dbReference type="EMBL" id="MBB5629702.1"/>
    </source>
</evidence>
<feature type="compositionally biased region" description="Basic and acidic residues" evidence="1">
    <location>
        <begin position="18"/>
        <end position="39"/>
    </location>
</feature>
<evidence type="ECO:0000313" key="3">
    <source>
        <dbReference type="Proteomes" id="UP000588112"/>
    </source>
</evidence>
<gene>
    <name evidence="2" type="ORF">BJ981_005401</name>
</gene>
<sequence>MPSAGPAPSEDPAAPPHPGDRPEDQARRTPGRARPERVEPGLGETPPAVRERRPGRSGARRHRTAALANTLTITVPASANLGNGILGRTLSAGMGTVSVEDSRNGSAGWTATVSSTNFTTGAGSASQTISRANVAYWSGPVTVSSGGGTRTPGQATADQRVSLSTTQVAFKGTKSPLTQVTGWQPTLVITIPASVVSGVYSGTITHQVA</sequence>
<reference evidence="2 3" key="1">
    <citation type="submission" date="2020-08" db="EMBL/GenBank/DDBJ databases">
        <title>Sequencing the genomes of 1000 actinobacteria strains.</title>
        <authorList>
            <person name="Klenk H.-P."/>
        </authorList>
    </citation>
    <scope>NUCLEOTIDE SEQUENCE [LARGE SCALE GENOMIC DNA]</scope>
    <source>
        <strain evidence="2 3">DSM 45790</strain>
    </source>
</reference>
<dbReference type="RefSeq" id="WP_184614982.1">
    <property type="nucleotide sequence ID" value="NZ_BOOS01000031.1"/>
</dbReference>
<proteinExistence type="predicted"/>
<accession>A0A7W8Z975</accession>
<evidence type="ECO:0008006" key="4">
    <source>
        <dbReference type="Google" id="ProtNLM"/>
    </source>
</evidence>
<keyword evidence="3" id="KW-1185">Reference proteome</keyword>
<protein>
    <recommendedName>
        <fullName evidence="4">WxL domain-containing protein</fullName>
    </recommendedName>
</protein>
<evidence type="ECO:0000256" key="1">
    <source>
        <dbReference type="SAM" id="MobiDB-lite"/>
    </source>
</evidence>
<dbReference type="EMBL" id="JACHBR010000001">
    <property type="protein sequence ID" value="MBB5629702.1"/>
    <property type="molecule type" value="Genomic_DNA"/>
</dbReference>
<feature type="region of interest" description="Disordered" evidence="1">
    <location>
        <begin position="1"/>
        <end position="62"/>
    </location>
</feature>
<organism evidence="2 3">
    <name type="scientific">Sphaerisporangium krabiense</name>
    <dbReference type="NCBI Taxonomy" id="763782"/>
    <lineage>
        <taxon>Bacteria</taxon>
        <taxon>Bacillati</taxon>
        <taxon>Actinomycetota</taxon>
        <taxon>Actinomycetes</taxon>
        <taxon>Streptosporangiales</taxon>
        <taxon>Streptosporangiaceae</taxon>
        <taxon>Sphaerisporangium</taxon>
    </lineage>
</organism>
<name>A0A7W8Z975_9ACTN</name>
<comment type="caution">
    <text evidence="2">The sequence shown here is derived from an EMBL/GenBank/DDBJ whole genome shotgun (WGS) entry which is preliminary data.</text>
</comment>
<dbReference type="Proteomes" id="UP000588112">
    <property type="component" value="Unassembled WGS sequence"/>
</dbReference>
<dbReference type="AlphaFoldDB" id="A0A7W8Z975"/>